<dbReference type="Proteomes" id="UP000051913">
    <property type="component" value="Unassembled WGS sequence"/>
</dbReference>
<dbReference type="SUPFAM" id="SSF143410">
    <property type="entry name" value="DOPA-like"/>
    <property type="match status" value="1"/>
</dbReference>
<gene>
    <name evidence="1" type="ORF">CP49_20590</name>
</gene>
<keyword evidence="1" id="KW-0223">Dioxygenase</keyword>
<comment type="caution">
    <text evidence="1">The sequence shown here is derived from an EMBL/GenBank/DDBJ whole genome shotgun (WGS) entry which is preliminary data.</text>
</comment>
<dbReference type="AlphaFoldDB" id="A0A0R3KVA8"/>
<dbReference type="STRING" id="1518501.CQ10_14910"/>
<protein>
    <submittedName>
        <fullName evidence="1">Aromatic ring-cleaving dioxygenase</fullName>
    </submittedName>
</protein>
<dbReference type="OrthoDB" id="572228at2"/>
<reference evidence="1 2" key="1">
    <citation type="submission" date="2014-03" db="EMBL/GenBank/DDBJ databases">
        <title>Bradyrhizobium valentinum sp. nov., isolated from effective nodules of Lupinus mariae-josephae, a lupine endemic of basic-lime soils in Eastern Spain.</title>
        <authorList>
            <person name="Duran D."/>
            <person name="Rey L."/>
            <person name="Navarro A."/>
            <person name="Busquets A."/>
            <person name="Imperial J."/>
            <person name="Ruiz-Argueso T."/>
        </authorList>
    </citation>
    <scope>NUCLEOTIDE SEQUENCE [LARGE SCALE GENOMIC DNA]</scope>
    <source>
        <strain evidence="1 2">LmjM3</strain>
    </source>
</reference>
<dbReference type="Gene3D" id="3.30.70.1240">
    <property type="entry name" value="DOPA-like domains"/>
    <property type="match status" value="1"/>
</dbReference>
<dbReference type="GO" id="GO:0051213">
    <property type="term" value="F:dioxygenase activity"/>
    <property type="evidence" value="ECO:0007669"/>
    <property type="project" value="UniProtKB-KW"/>
</dbReference>
<dbReference type="InterPro" id="IPR014980">
    <property type="entry name" value="DOPA_dioxygen"/>
</dbReference>
<keyword evidence="1" id="KW-0560">Oxidoreductase</keyword>
<dbReference type="RefSeq" id="WP_057853842.1">
    <property type="nucleotide sequence ID" value="NZ_LLXX01000172.1"/>
</dbReference>
<sequence length="141" mass="15851">MTGDQGSGGPRPLREIASYHAHVYYDPATTRAEAEQLRTWIGERFSVTLGRWHDVKVGPHDQAMYQVAFAREIFPELVPWLMLNHGNLSVLVHPNTINPRRDHLADPIWIGPALAVHADKLPEHAEMEQAPVPNTSPTLRP</sequence>
<dbReference type="InterPro" id="IPR023389">
    <property type="entry name" value="DOPA-like_sf"/>
</dbReference>
<keyword evidence="2" id="KW-1185">Reference proteome</keyword>
<evidence type="ECO:0000313" key="2">
    <source>
        <dbReference type="Proteomes" id="UP000051913"/>
    </source>
</evidence>
<organism evidence="1 2">
    <name type="scientific">Bradyrhizobium valentinum</name>
    <dbReference type="NCBI Taxonomy" id="1518501"/>
    <lineage>
        <taxon>Bacteria</taxon>
        <taxon>Pseudomonadati</taxon>
        <taxon>Pseudomonadota</taxon>
        <taxon>Alphaproteobacteria</taxon>
        <taxon>Hyphomicrobiales</taxon>
        <taxon>Nitrobacteraceae</taxon>
        <taxon>Bradyrhizobium</taxon>
    </lineage>
</organism>
<name>A0A0R3KVA8_9BRAD</name>
<dbReference type="PIRSF" id="PIRSF028139">
    <property type="entry name" value="DOPA-diox_rel_Mll2280"/>
    <property type="match status" value="1"/>
</dbReference>
<dbReference type="PANTHER" id="PTHR36423:SF2">
    <property type="entry name" value="AFR070WP"/>
    <property type="match status" value="1"/>
</dbReference>
<dbReference type="EMBL" id="LLXX01000172">
    <property type="protein sequence ID" value="KRQ99465.1"/>
    <property type="molecule type" value="Genomic_DNA"/>
</dbReference>
<evidence type="ECO:0000313" key="1">
    <source>
        <dbReference type="EMBL" id="KRQ99465.1"/>
    </source>
</evidence>
<proteinExistence type="predicted"/>
<dbReference type="PANTHER" id="PTHR36423">
    <property type="entry name" value="AFR070WP"/>
    <property type="match status" value="1"/>
</dbReference>
<accession>A0A0R3KVA8</accession>
<dbReference type="Pfam" id="PF08883">
    <property type="entry name" value="DOPA_dioxygen"/>
    <property type="match status" value="1"/>
</dbReference>